<reference evidence="3 4" key="1">
    <citation type="journal article" date="2009" name="Science">
        <title>Green evolution and dynamic adaptations revealed by genomes of the marine picoeukaryotes Micromonas.</title>
        <authorList>
            <person name="Worden A.Z."/>
            <person name="Lee J.H."/>
            <person name="Mock T."/>
            <person name="Rouze P."/>
            <person name="Simmons M.P."/>
            <person name="Aerts A.L."/>
            <person name="Allen A.E."/>
            <person name="Cuvelier M.L."/>
            <person name="Derelle E."/>
            <person name="Everett M.V."/>
            <person name="Foulon E."/>
            <person name="Grimwood J."/>
            <person name="Gundlach H."/>
            <person name="Henrissat B."/>
            <person name="Napoli C."/>
            <person name="McDonald S.M."/>
            <person name="Parker M.S."/>
            <person name="Rombauts S."/>
            <person name="Salamov A."/>
            <person name="Von Dassow P."/>
            <person name="Badger J.H."/>
            <person name="Coutinho P.M."/>
            <person name="Demir E."/>
            <person name="Dubchak I."/>
            <person name="Gentemann C."/>
            <person name="Eikrem W."/>
            <person name="Gready J.E."/>
            <person name="John U."/>
            <person name="Lanier W."/>
            <person name="Lindquist E.A."/>
            <person name="Lucas S."/>
            <person name="Mayer K.F."/>
            <person name="Moreau H."/>
            <person name="Not F."/>
            <person name="Otillar R."/>
            <person name="Panaud O."/>
            <person name="Pangilinan J."/>
            <person name="Paulsen I."/>
            <person name="Piegu B."/>
            <person name="Poliakov A."/>
            <person name="Robbens S."/>
            <person name="Schmutz J."/>
            <person name="Toulza E."/>
            <person name="Wyss T."/>
            <person name="Zelensky A."/>
            <person name="Zhou K."/>
            <person name="Armbrust E.V."/>
            <person name="Bhattacharya D."/>
            <person name="Goodenough U.W."/>
            <person name="Van de Peer Y."/>
            <person name="Grigoriev I.V."/>
        </authorList>
    </citation>
    <scope>NUCLEOTIDE SEQUENCE [LARGE SCALE GENOMIC DNA]</scope>
    <source>
        <strain evidence="4">RCC299 / NOUM17</strain>
    </source>
</reference>
<evidence type="ECO:0000313" key="4">
    <source>
        <dbReference type="Proteomes" id="UP000002009"/>
    </source>
</evidence>
<dbReference type="AlphaFoldDB" id="C1E6W9"/>
<dbReference type="InParanoid" id="C1E6W9"/>
<keyword evidence="1" id="KW-0175">Coiled coil</keyword>
<proteinExistence type="predicted"/>
<dbReference type="GeneID" id="8243534"/>
<dbReference type="RefSeq" id="XP_002502621.1">
    <property type="nucleotide sequence ID" value="XM_002502575.1"/>
</dbReference>
<evidence type="ECO:0000256" key="2">
    <source>
        <dbReference type="SAM" id="MobiDB-lite"/>
    </source>
</evidence>
<protein>
    <submittedName>
        <fullName evidence="3">Uncharacterized protein</fullName>
    </submittedName>
</protein>
<sequence length="326" mass="33571">MLRLLAVASAARCQPRAGAASTRRRAPHPITSFAPSNRRSAESIRVRAAAPGGGDSGDEVFDVANVVDVDAIRAAVNDDPEVRAQEAKIAAEARNAASLQVDAEMAQEEAKIALEMGATAKDASSQLEQAQEAALAELEAKSAAVLAAEAKMEEIARERRELLEEADGAAVGQARSKWGSTVADDVDEDAERIESAKAATAAAVAGALLSLPLTLAQSPGGVVTLESAAGIFLSCAVFGVTYRYAVRDDLGNDQLKGGVVGAFGLARGLGSADVYLHGSDAGELASWAEAALLAGESVLVFAFAAAALEAGFARELIAPFPMKKKR</sequence>
<dbReference type="eggNOG" id="ENOG502QRMN">
    <property type="taxonomic scope" value="Eukaryota"/>
</dbReference>
<feature type="region of interest" description="Disordered" evidence="2">
    <location>
        <begin position="16"/>
        <end position="41"/>
    </location>
</feature>
<gene>
    <name evidence="3" type="ORF">MICPUN_58804</name>
</gene>
<dbReference type="FunCoup" id="C1E6W9">
    <property type="interactions" value="587"/>
</dbReference>
<accession>C1E6W9</accession>
<evidence type="ECO:0000313" key="3">
    <source>
        <dbReference type="EMBL" id="ACO63879.1"/>
    </source>
</evidence>
<dbReference type="KEGG" id="mis:MICPUN_58804"/>
<dbReference type="OMA" id="ANDGPER"/>
<dbReference type="OrthoDB" id="498975at2759"/>
<evidence type="ECO:0000256" key="1">
    <source>
        <dbReference type="SAM" id="Coils"/>
    </source>
</evidence>
<dbReference type="PANTHER" id="PTHR36383:SF1">
    <property type="entry name" value="PROTEIN, PUTATIVE-RELATED"/>
    <property type="match status" value="1"/>
</dbReference>
<dbReference type="Proteomes" id="UP000002009">
    <property type="component" value="Chromosome 5"/>
</dbReference>
<dbReference type="PANTHER" id="PTHR36383">
    <property type="entry name" value="OS09G0529350 PROTEIN"/>
    <property type="match status" value="1"/>
</dbReference>
<name>C1E6W9_MICCC</name>
<organism evidence="3 4">
    <name type="scientific">Micromonas commoda (strain RCC299 / NOUM17 / CCMP2709)</name>
    <name type="common">Picoplanktonic green alga</name>
    <dbReference type="NCBI Taxonomy" id="296587"/>
    <lineage>
        <taxon>Eukaryota</taxon>
        <taxon>Viridiplantae</taxon>
        <taxon>Chlorophyta</taxon>
        <taxon>Mamiellophyceae</taxon>
        <taxon>Mamiellales</taxon>
        <taxon>Mamiellaceae</taxon>
        <taxon>Micromonas</taxon>
    </lineage>
</organism>
<feature type="coiled-coil region" evidence="1">
    <location>
        <begin position="138"/>
        <end position="165"/>
    </location>
</feature>
<dbReference type="EMBL" id="CP001326">
    <property type="protein sequence ID" value="ACO63879.1"/>
    <property type="molecule type" value="Genomic_DNA"/>
</dbReference>
<keyword evidence="4" id="KW-1185">Reference proteome</keyword>